<dbReference type="Proteomes" id="UP001165296">
    <property type="component" value="Unassembled WGS sequence"/>
</dbReference>
<evidence type="ECO:0000259" key="4">
    <source>
        <dbReference type="Pfam" id="PF18962"/>
    </source>
</evidence>
<dbReference type="InterPro" id="IPR026444">
    <property type="entry name" value="Secre_tail"/>
</dbReference>
<dbReference type="SUPFAM" id="SSF69318">
    <property type="entry name" value="Integrin alpha N-terminal domain"/>
    <property type="match status" value="2"/>
</dbReference>
<comment type="caution">
    <text evidence="5">The sequence shown here is derived from an EMBL/GenBank/DDBJ whole genome shotgun (WGS) entry which is preliminary data.</text>
</comment>
<gene>
    <name evidence="5" type="ORF">LGH74_15340</name>
</gene>
<dbReference type="Pfam" id="PF13517">
    <property type="entry name" value="FG-GAP_3"/>
    <property type="match status" value="2"/>
</dbReference>
<sequence>MKSFYHNLSALILLIPSGAVLAQAPLVTNVIPAANARAAARTGLVMATFSQPLTSASAAALKVFSNQRGGLRTTAAPAVVSGNTLSFMPAPYAFLPGETVHATITTAAASAEGALATPRVLQFTTAVGGTGSGNFEMRSRVPAAASNIVLGDIDGDGDLDAVGPNELNAATILLNDGMGNFAAPPTNATVATGGSPYGLALGDIDGDGDLDCVTANASQTSTGGSSSVRFNNGSGVFTAPTVGAEVPVPVFQRTLVLADLDGDGDLDLLTGGSIRLNNGAGLFTAPVANAEITGVARDASGFAVGDVDGDGDLDMTITDFTNTSGKVNILFNNGAAVFAVRPTVPSPAVGPYATTLGDVDGDGDLDLLVIYMTRTGNNVSLFLNNGTGVFGNERVILLGSPFWSNRNLALGDLDADGDLDLLLPLNDRVSVMLNNGAGMFSSPAATVMVSAGFSHVAVTSGDLDADGDLDFVGYAVGYITTCVNQPITLASAAANAAPAFSMYPNPARDVVTVSGVAPRATLEVLDALGRLVATATANATGTAQLTLSAAWAPGVYVVQSEGRVQRLVVE</sequence>
<evidence type="ECO:0000313" key="6">
    <source>
        <dbReference type="Proteomes" id="UP001165296"/>
    </source>
</evidence>
<name>A0ABS8AVB4_9BACT</name>
<dbReference type="InterPro" id="IPR032812">
    <property type="entry name" value="SbsA_Ig"/>
</dbReference>
<dbReference type="NCBIfam" id="TIGR04183">
    <property type="entry name" value="Por_Secre_tail"/>
    <property type="match status" value="1"/>
</dbReference>
<protein>
    <submittedName>
        <fullName evidence="5">T9SS type A sorting domain-containing protein</fullName>
    </submittedName>
</protein>
<feature type="chain" id="PRO_5045404300" evidence="2">
    <location>
        <begin position="23"/>
        <end position="570"/>
    </location>
</feature>
<dbReference type="InterPro" id="IPR028994">
    <property type="entry name" value="Integrin_alpha_N"/>
</dbReference>
<evidence type="ECO:0000256" key="1">
    <source>
        <dbReference type="ARBA" id="ARBA00022729"/>
    </source>
</evidence>
<reference evidence="5" key="1">
    <citation type="submission" date="2021-10" db="EMBL/GenBank/DDBJ databases">
        <authorList>
            <person name="Dean J.D."/>
            <person name="Kim M.K."/>
            <person name="Newey C.N."/>
            <person name="Stoker T.S."/>
            <person name="Thompson D.W."/>
            <person name="Grose J.H."/>
        </authorList>
    </citation>
    <scope>NUCLEOTIDE SEQUENCE</scope>
    <source>
        <strain evidence="5">BT178</strain>
    </source>
</reference>
<keyword evidence="1 2" id="KW-0732">Signal</keyword>
<dbReference type="EMBL" id="JAJADR010000004">
    <property type="protein sequence ID" value="MCB2409366.1"/>
    <property type="molecule type" value="Genomic_DNA"/>
</dbReference>
<evidence type="ECO:0000256" key="2">
    <source>
        <dbReference type="SAM" id="SignalP"/>
    </source>
</evidence>
<dbReference type="RefSeq" id="WP_226176995.1">
    <property type="nucleotide sequence ID" value="NZ_JAJADR010000004.1"/>
</dbReference>
<feature type="signal peptide" evidence="2">
    <location>
        <begin position="1"/>
        <end position="22"/>
    </location>
</feature>
<keyword evidence="6" id="KW-1185">Reference proteome</keyword>
<accession>A0ABS8AVB4</accession>
<evidence type="ECO:0000313" key="5">
    <source>
        <dbReference type="EMBL" id="MCB2409366.1"/>
    </source>
</evidence>
<dbReference type="Pfam" id="PF18962">
    <property type="entry name" value="Por_Secre_tail"/>
    <property type="match status" value="1"/>
</dbReference>
<organism evidence="5 6">
    <name type="scientific">Hymenobacter lucidus</name>
    <dbReference type="NCBI Taxonomy" id="2880930"/>
    <lineage>
        <taxon>Bacteria</taxon>
        <taxon>Pseudomonadati</taxon>
        <taxon>Bacteroidota</taxon>
        <taxon>Cytophagia</taxon>
        <taxon>Cytophagales</taxon>
        <taxon>Hymenobacteraceae</taxon>
        <taxon>Hymenobacter</taxon>
    </lineage>
</organism>
<proteinExistence type="predicted"/>
<dbReference type="PANTHER" id="PTHR46580:SF2">
    <property type="entry name" value="MAM DOMAIN-CONTAINING PROTEIN"/>
    <property type="match status" value="1"/>
</dbReference>
<dbReference type="Pfam" id="PF13205">
    <property type="entry name" value="Big_5"/>
    <property type="match status" value="1"/>
</dbReference>
<feature type="domain" description="Secretion system C-terminal sorting" evidence="4">
    <location>
        <begin position="502"/>
        <end position="562"/>
    </location>
</feature>
<dbReference type="Gene3D" id="2.130.10.130">
    <property type="entry name" value="Integrin alpha, N-terminal"/>
    <property type="match status" value="2"/>
</dbReference>
<dbReference type="PANTHER" id="PTHR46580">
    <property type="entry name" value="SENSOR KINASE-RELATED"/>
    <property type="match status" value="1"/>
</dbReference>
<dbReference type="InterPro" id="IPR013517">
    <property type="entry name" value="FG-GAP"/>
</dbReference>
<evidence type="ECO:0000259" key="3">
    <source>
        <dbReference type="Pfam" id="PF13205"/>
    </source>
</evidence>
<feature type="domain" description="SbsA Ig-like" evidence="3">
    <location>
        <begin position="23"/>
        <end position="125"/>
    </location>
</feature>